<dbReference type="GO" id="GO:0006418">
    <property type="term" value="P:tRNA aminoacylation for protein translation"/>
    <property type="evidence" value="ECO:0007669"/>
    <property type="project" value="UniProtKB-ARBA"/>
</dbReference>
<keyword evidence="1 3" id="KW-0436">Ligase</keyword>
<feature type="domain" description="Anticodon-binding" evidence="2">
    <location>
        <begin position="2"/>
        <end position="54"/>
    </location>
</feature>
<dbReference type="InterPro" id="IPR036621">
    <property type="entry name" value="Anticodon-bd_dom_sf"/>
</dbReference>
<reference evidence="3 4" key="1">
    <citation type="submission" date="2017-07" db="EMBL/GenBank/DDBJ databases">
        <title>Mechanisms for carbon and nitrogen cycling indicate functional differentiation within the Candidate Phyla Radiation.</title>
        <authorList>
            <person name="Danczak R.E."/>
            <person name="Johnston M.D."/>
            <person name="Kenah C."/>
            <person name="Slattery M."/>
            <person name="Wrighton K.C."/>
            <person name="Wilkins M.J."/>
        </authorList>
    </citation>
    <scope>NUCLEOTIDE SEQUENCE [LARGE SCALE GENOMIC DNA]</scope>
    <source>
        <strain evidence="3">Licking1014_85</strain>
    </source>
</reference>
<protein>
    <submittedName>
        <fullName evidence="3">Prolyl-tRNA synthetase</fullName>
    </submittedName>
</protein>
<dbReference type="Pfam" id="PF03129">
    <property type="entry name" value="HGTP_anticodon"/>
    <property type="match status" value="1"/>
</dbReference>
<evidence type="ECO:0000256" key="1">
    <source>
        <dbReference type="ARBA" id="ARBA00023146"/>
    </source>
</evidence>
<dbReference type="EMBL" id="VMGI01000042">
    <property type="protein sequence ID" value="TSC92909.1"/>
    <property type="molecule type" value="Genomic_DNA"/>
</dbReference>
<keyword evidence="1 3" id="KW-0030">Aminoacyl-tRNA synthetase</keyword>
<organism evidence="3 4">
    <name type="scientific">Candidatus Berkelbacteria bacterium Licking1014_85</name>
    <dbReference type="NCBI Taxonomy" id="2017148"/>
    <lineage>
        <taxon>Bacteria</taxon>
        <taxon>Candidatus Berkelbacteria</taxon>
    </lineage>
</organism>
<evidence type="ECO:0000259" key="2">
    <source>
        <dbReference type="Pfam" id="PF03129"/>
    </source>
</evidence>
<dbReference type="InterPro" id="IPR004154">
    <property type="entry name" value="Anticodon-bd"/>
</dbReference>
<name>A0A554LJT5_9BACT</name>
<evidence type="ECO:0000313" key="3">
    <source>
        <dbReference type="EMBL" id="TSC92909.1"/>
    </source>
</evidence>
<sequence>MVDDRDVSVGEKFTDADLLGIPFRLVVGGKVPEGKVEVKERGSGEIKIIGVDELF</sequence>
<dbReference type="Proteomes" id="UP000315589">
    <property type="component" value="Unassembled WGS sequence"/>
</dbReference>
<accession>A0A554LJT5</accession>
<dbReference type="AlphaFoldDB" id="A0A554LJT5"/>
<dbReference type="GO" id="GO:0004812">
    <property type="term" value="F:aminoacyl-tRNA ligase activity"/>
    <property type="evidence" value="ECO:0007669"/>
    <property type="project" value="UniProtKB-KW"/>
</dbReference>
<proteinExistence type="predicted"/>
<dbReference type="SUPFAM" id="SSF52954">
    <property type="entry name" value="Class II aaRS ABD-related"/>
    <property type="match status" value="1"/>
</dbReference>
<dbReference type="Gene3D" id="3.40.50.800">
    <property type="entry name" value="Anticodon-binding domain"/>
    <property type="match status" value="1"/>
</dbReference>
<gene>
    <name evidence="3" type="ORF">CEN91_347</name>
</gene>
<comment type="caution">
    <text evidence="3">The sequence shown here is derived from an EMBL/GenBank/DDBJ whole genome shotgun (WGS) entry which is preliminary data.</text>
</comment>
<evidence type="ECO:0000313" key="4">
    <source>
        <dbReference type="Proteomes" id="UP000315589"/>
    </source>
</evidence>